<keyword evidence="1" id="KW-0812">Transmembrane</keyword>
<evidence type="ECO:0000313" key="3">
    <source>
        <dbReference type="Proteomes" id="UP000252147"/>
    </source>
</evidence>
<dbReference type="Proteomes" id="UP000252147">
    <property type="component" value="Unassembled WGS sequence"/>
</dbReference>
<sequence length="151" mass="17575">MTFSILDILLGTGFILLFFRVQKNGLLKELVYLSLLLVFIFLVINNLEVVYNHFEDQGFDYGDDIYNLFLIILAFAGMPLLNFFTSLYVPKFNGTFSMISGVCIGFLRYMLLLFFVLQVYPSIFDSSVVLNSFIVNIMLTYFFDIFVYLLY</sequence>
<comment type="caution">
    <text evidence="2">The sequence shown here is derived from an EMBL/GenBank/DDBJ whole genome shotgun (WGS) entry which is preliminary data.</text>
</comment>
<name>A0A368BJN4_9GAMM</name>
<evidence type="ECO:0000256" key="1">
    <source>
        <dbReference type="SAM" id="Phobius"/>
    </source>
</evidence>
<feature type="transmembrane region" description="Helical" evidence="1">
    <location>
        <begin position="96"/>
        <end position="117"/>
    </location>
</feature>
<evidence type="ECO:0000313" key="2">
    <source>
        <dbReference type="EMBL" id="RCL37510.1"/>
    </source>
</evidence>
<organism evidence="2 3">
    <name type="scientific">SAR86 cluster bacterium</name>
    <dbReference type="NCBI Taxonomy" id="2030880"/>
    <lineage>
        <taxon>Bacteria</taxon>
        <taxon>Pseudomonadati</taxon>
        <taxon>Pseudomonadota</taxon>
        <taxon>Gammaproteobacteria</taxon>
        <taxon>SAR86 cluster</taxon>
    </lineage>
</organism>
<keyword evidence="1" id="KW-1133">Transmembrane helix</keyword>
<keyword evidence="1" id="KW-0472">Membrane</keyword>
<feature type="transmembrane region" description="Helical" evidence="1">
    <location>
        <begin position="129"/>
        <end position="150"/>
    </location>
</feature>
<gene>
    <name evidence="2" type="ORF">DBW97_04840</name>
</gene>
<feature type="transmembrane region" description="Helical" evidence="1">
    <location>
        <begin position="6"/>
        <end position="22"/>
    </location>
</feature>
<proteinExistence type="predicted"/>
<accession>A0A368BJN4</accession>
<dbReference type="AlphaFoldDB" id="A0A368BJN4"/>
<protein>
    <submittedName>
        <fullName evidence="2">Uncharacterized protein</fullName>
    </submittedName>
</protein>
<dbReference type="EMBL" id="QOPD01000009">
    <property type="protein sequence ID" value="RCL37510.1"/>
    <property type="molecule type" value="Genomic_DNA"/>
</dbReference>
<reference evidence="2 3" key="1">
    <citation type="journal article" date="2018" name="Microbiome">
        <title>Fine metagenomic profile of the Mediterranean stratified and mixed water columns revealed by assembly and recruitment.</title>
        <authorList>
            <person name="Haro-Moreno J.M."/>
            <person name="Lopez-Perez M."/>
            <person name="De La Torre J.R."/>
            <person name="Picazo A."/>
            <person name="Camacho A."/>
            <person name="Rodriguez-Valera F."/>
        </authorList>
    </citation>
    <scope>NUCLEOTIDE SEQUENCE [LARGE SCALE GENOMIC DNA]</scope>
    <source>
        <strain evidence="2">MED-G83</strain>
    </source>
</reference>
<feature type="transmembrane region" description="Helical" evidence="1">
    <location>
        <begin position="29"/>
        <end position="45"/>
    </location>
</feature>
<feature type="transmembrane region" description="Helical" evidence="1">
    <location>
        <begin position="65"/>
        <end position="84"/>
    </location>
</feature>